<evidence type="ECO:0000256" key="7">
    <source>
        <dbReference type="ARBA" id="ARBA00023006"/>
    </source>
</evidence>
<evidence type="ECO:0000256" key="12">
    <source>
        <dbReference type="ARBA" id="ARBA00024631"/>
    </source>
</evidence>
<dbReference type="GO" id="GO:0043495">
    <property type="term" value="F:protein-membrane adaptor activity"/>
    <property type="evidence" value="ECO:0007669"/>
    <property type="project" value="TreeGrafter"/>
</dbReference>
<evidence type="ECO:0000256" key="11">
    <source>
        <dbReference type="ARBA" id="ARBA00024615"/>
    </source>
</evidence>
<protein>
    <recommendedName>
        <fullName evidence="4">Autophagy-related protein 2</fullName>
    </recommendedName>
</protein>
<keyword evidence="15" id="KW-1185">Reference proteome</keyword>
<evidence type="ECO:0000256" key="9">
    <source>
        <dbReference type="ARBA" id="ARBA00023136"/>
    </source>
</evidence>
<dbReference type="GO" id="GO:0006869">
    <property type="term" value="P:lipid transport"/>
    <property type="evidence" value="ECO:0007669"/>
    <property type="project" value="UniProtKB-KW"/>
</dbReference>
<dbReference type="PANTHER" id="PTHR13190:SF1">
    <property type="entry name" value="AUTOPHAGY-RELATED 2, ISOFORM A"/>
    <property type="match status" value="1"/>
</dbReference>
<dbReference type="InterPro" id="IPR026849">
    <property type="entry name" value="ATG2"/>
</dbReference>
<evidence type="ECO:0000256" key="4">
    <source>
        <dbReference type="ARBA" id="ARBA00018070"/>
    </source>
</evidence>
<dbReference type="Proteomes" id="UP000398389">
    <property type="component" value="Unassembled WGS sequence"/>
</dbReference>
<dbReference type="GO" id="GO:0000045">
    <property type="term" value="P:autophagosome assembly"/>
    <property type="evidence" value="ECO:0007669"/>
    <property type="project" value="TreeGrafter"/>
</dbReference>
<gene>
    <name evidence="14" type="ORF">SAPINGB_P001728</name>
</gene>
<dbReference type="GO" id="GO:0032266">
    <property type="term" value="F:phosphatidylinositol-3-phosphate binding"/>
    <property type="evidence" value="ECO:0007669"/>
    <property type="project" value="TreeGrafter"/>
</dbReference>
<accession>A0A5E8BD72</accession>
<evidence type="ECO:0000313" key="15">
    <source>
        <dbReference type="Proteomes" id="UP000398389"/>
    </source>
</evidence>
<dbReference type="RefSeq" id="XP_031852340.1">
    <property type="nucleotide sequence ID" value="XM_031996449.1"/>
</dbReference>
<name>A0A5E8BD72_9ASCO</name>
<dbReference type="GO" id="GO:0034045">
    <property type="term" value="C:phagophore assembly site membrane"/>
    <property type="evidence" value="ECO:0007669"/>
    <property type="project" value="UniProtKB-SubCell"/>
</dbReference>
<dbReference type="GO" id="GO:0061709">
    <property type="term" value="P:reticulophagy"/>
    <property type="evidence" value="ECO:0007669"/>
    <property type="project" value="TreeGrafter"/>
</dbReference>
<evidence type="ECO:0000256" key="10">
    <source>
        <dbReference type="ARBA" id="ARBA00024479"/>
    </source>
</evidence>
<dbReference type="GO" id="GO:0061908">
    <property type="term" value="C:phagophore"/>
    <property type="evidence" value="ECO:0007669"/>
    <property type="project" value="TreeGrafter"/>
</dbReference>
<evidence type="ECO:0000256" key="13">
    <source>
        <dbReference type="SAM" id="MobiDB-lite"/>
    </source>
</evidence>
<reference evidence="14 15" key="1">
    <citation type="submission" date="2019-09" db="EMBL/GenBank/DDBJ databases">
        <authorList>
            <person name="Brejova B."/>
        </authorList>
    </citation>
    <scope>NUCLEOTIDE SEQUENCE [LARGE SCALE GENOMIC DNA]</scope>
</reference>
<evidence type="ECO:0000256" key="3">
    <source>
        <dbReference type="ARBA" id="ARBA00009714"/>
    </source>
</evidence>
<keyword evidence="5" id="KW-0813">Transport</keyword>
<evidence type="ECO:0000256" key="2">
    <source>
        <dbReference type="ARBA" id="ARBA00004623"/>
    </source>
</evidence>
<evidence type="ECO:0000256" key="1">
    <source>
        <dbReference type="ARBA" id="ARBA00004406"/>
    </source>
</evidence>
<proteinExistence type="inferred from homology"/>
<sequence>MAPPWLPQNIQKKVFQYILSRLQIFSNINHDNIDVSFEVTQTPLSLSLKDVELDTEKLSVLSGLYVRHGKISSLDLKLAVLGGIRIDGSGIKLIASLSEKILNDKEEITSLLARTTADLASSILISNDDGKNLTDSITSSHIGDSGSFFSESTFSENSFSTGYGLGDFSGFYTKVADAAISQLNVVLRDINVRLILEDVTLDIVINTFKLSTNEDGLRQVSISDFEWILISSNEQTSFQRVENLNKRKSKDILKSVYYETNKSEQNLSEMKVRMGQDGVPQKILLSGIALEYHPKLLDLFQKSEVNADSVVHEQDDLMSSISTVINKSIQIPVILNDCIIGLSPLHLPSHGVFLIEKGITNISIKPFGTISVNSKIHLGSLYLIDDIRAQRKVPKQQDDNVNSSKGFEAYSSSIRLKTKLVSQGYSQLSMAKNVSIDVGLNLSGPSRVSLSVFVESIHMKSSADSTHNLIQLFNDLKPELELPPFEERYQINPHINKDIFNEIEKTTFSVGQQDMNSGNFDLNADFICDDVPANLEFVESYYAEHSSRSQWTSSPSGSLTTNYTNTDILLEQDLSELASQNSTINPSKVVEFNNRENRKLGSFEQRTQSHDPTLNITEDHFGKPGILREHLKSVSSTHSADFQPHIQPKEHFESNINILPQSDDASRTYDDEFKFNNPNIAISFDVKSFVWDLHDGFDWEYTRDIITVAVYQVEEEVKEVKEEKKRQRSIGIANKNMQNLDLNAKGSFNQFTNSGEQNTEIDQDEVVGGFLFNSIYIGMSTHQDSSDLRRRINEELNDEVYSDTASQMSYDKKNVNSNGHNFDSKKEIRRKNTKTPLMLKRSKHHKVQIILKGISGTINIFSSINDSLSESNLELSEYDGDKAMILNQIILKIRDIEILDNVQTSTWNKFLTYMRSAGEREADANMVKLQMENVKPIPNIPTSEIILHVQVLPLRLHVDQDTLDFITRFFEFKDDRFDNLIDPSLVELPFIQKVDVRDIPVKLDYKPKKVDYAGLRSGHTTEFMNFFILDEAEMVLRHTTLYGITGFPRMGKELNNIWMPDIKKNQLGDVLSGLAPVRSLVKIGSGIRDLVIVPVREYKKDGRVVRSIQKSAWQFARNTSSEIVKFGAKIAVGTQTMLENAEKAMGGSGSAGRLNPQFSGINSADSVEYNIEDSKDPDYNFQAATSNQSVRFVSTSLSNPPVLKSEQNIDAHRKAPVISLYADQPRDVKQGLQSAFNSLGRNLSIAKNAVVEIKTEAVRSGSAQGAAIAVVKAAPIAIIRPMIGATEAVSRTLLGVTNQMDPDQLRDIEEKYRSQTFSDSTDKM</sequence>
<keyword evidence="9" id="KW-0472">Membrane</keyword>
<evidence type="ECO:0000256" key="6">
    <source>
        <dbReference type="ARBA" id="ARBA00022824"/>
    </source>
</evidence>
<feature type="compositionally biased region" description="Polar residues" evidence="13">
    <location>
        <begin position="810"/>
        <end position="821"/>
    </location>
</feature>
<dbReference type="EMBL" id="CABVLU010000001">
    <property type="protein sequence ID" value="VVT47472.1"/>
    <property type="molecule type" value="Genomic_DNA"/>
</dbReference>
<dbReference type="PANTHER" id="PTHR13190">
    <property type="entry name" value="AUTOPHAGY-RELATED 2, ISOFORM A"/>
    <property type="match status" value="1"/>
</dbReference>
<dbReference type="GO" id="GO:0005789">
    <property type="term" value="C:endoplasmic reticulum membrane"/>
    <property type="evidence" value="ECO:0007669"/>
    <property type="project" value="UniProtKB-SubCell"/>
</dbReference>
<comment type="similarity">
    <text evidence="3">Belongs to the ATG2 family.</text>
</comment>
<dbReference type="GO" id="GO:0061723">
    <property type="term" value="P:glycophagy"/>
    <property type="evidence" value="ECO:0007669"/>
    <property type="project" value="TreeGrafter"/>
</dbReference>
<keyword evidence="6" id="KW-0256">Endoplasmic reticulum</keyword>
<feature type="region of interest" description="Disordered" evidence="13">
    <location>
        <begin position="810"/>
        <end position="831"/>
    </location>
</feature>
<dbReference type="GeneID" id="43580549"/>
<comment type="catalytic activity">
    <reaction evidence="12">
        <text>a 1,2-diacyl-sn-glycero-3-phosphocholine(in) = a 1,2-diacyl-sn-glycero-3-phosphocholine(out)</text>
        <dbReference type="Rhea" id="RHEA:38571"/>
        <dbReference type="ChEBI" id="CHEBI:57643"/>
    </reaction>
</comment>
<evidence type="ECO:0000313" key="14">
    <source>
        <dbReference type="EMBL" id="VVT47472.1"/>
    </source>
</evidence>
<evidence type="ECO:0000256" key="8">
    <source>
        <dbReference type="ARBA" id="ARBA00023055"/>
    </source>
</evidence>
<comment type="catalytic activity">
    <reaction evidence="10">
        <text>a 1,2-diacyl-sn-glycero-3-phospho-L-serine(in) = a 1,2-diacyl-sn-glycero-3-phospho-L-serine(out)</text>
        <dbReference type="Rhea" id="RHEA:38663"/>
        <dbReference type="ChEBI" id="CHEBI:57262"/>
    </reaction>
</comment>
<comment type="subcellular location">
    <subcellularLocation>
        <location evidence="1">Endoplasmic reticulum membrane</location>
        <topology evidence="1">Peripheral membrane protein</topology>
    </subcellularLocation>
    <subcellularLocation>
        <location evidence="2">Preautophagosomal structure membrane</location>
        <topology evidence="2">Peripheral membrane protein</topology>
    </subcellularLocation>
</comment>
<dbReference type="OrthoDB" id="18982at2759"/>
<dbReference type="GO" id="GO:0034727">
    <property type="term" value="P:piecemeal microautophagy of the nucleus"/>
    <property type="evidence" value="ECO:0007669"/>
    <property type="project" value="TreeGrafter"/>
</dbReference>
<evidence type="ECO:0000256" key="5">
    <source>
        <dbReference type="ARBA" id="ARBA00022448"/>
    </source>
</evidence>
<dbReference type="Pfam" id="PF13329">
    <property type="entry name" value="ATG2_CAD"/>
    <property type="match status" value="1"/>
</dbReference>
<keyword evidence="8" id="KW-0445">Lipid transport</keyword>
<organism evidence="14 15">
    <name type="scientific">Magnusiomyces paraingens</name>
    <dbReference type="NCBI Taxonomy" id="2606893"/>
    <lineage>
        <taxon>Eukaryota</taxon>
        <taxon>Fungi</taxon>
        <taxon>Dikarya</taxon>
        <taxon>Ascomycota</taxon>
        <taxon>Saccharomycotina</taxon>
        <taxon>Dipodascomycetes</taxon>
        <taxon>Dipodascales</taxon>
        <taxon>Dipodascaceae</taxon>
        <taxon>Magnusiomyces</taxon>
    </lineage>
</organism>
<dbReference type="GO" id="GO:0000422">
    <property type="term" value="P:autophagy of mitochondrion"/>
    <property type="evidence" value="ECO:0007669"/>
    <property type="project" value="TreeGrafter"/>
</dbReference>
<keyword evidence="7" id="KW-0072">Autophagy</keyword>
<comment type="catalytic activity">
    <reaction evidence="11">
        <text>a 1,2-diacyl-sn-glycero-3-phosphoethanolamine(in) = a 1,2-diacyl-sn-glycero-3-phosphoethanolamine(out)</text>
        <dbReference type="Rhea" id="RHEA:38895"/>
        <dbReference type="ChEBI" id="CHEBI:64612"/>
    </reaction>
</comment>